<dbReference type="PROSITE" id="PS51257">
    <property type="entry name" value="PROKAR_LIPOPROTEIN"/>
    <property type="match status" value="1"/>
</dbReference>
<dbReference type="EMBL" id="DTHO01000065">
    <property type="protein sequence ID" value="HGG99976.1"/>
    <property type="molecule type" value="Genomic_DNA"/>
</dbReference>
<organism evidence="1">
    <name type="scientific">Thermodesulfovibrio aggregans</name>
    <dbReference type="NCBI Taxonomy" id="86166"/>
    <lineage>
        <taxon>Bacteria</taxon>
        <taxon>Pseudomonadati</taxon>
        <taxon>Nitrospirota</taxon>
        <taxon>Thermodesulfovibrionia</taxon>
        <taxon>Thermodesulfovibrionales</taxon>
        <taxon>Thermodesulfovibrionaceae</taxon>
        <taxon>Thermodesulfovibrio</taxon>
    </lineage>
</organism>
<proteinExistence type="predicted"/>
<sequence>MKKYLIFIIVTFFLFSCGGKKKIKPYSEEYTYTIEAFKVVEEIRQAYQNKDNSGIRKNCSESAYREIIASVHPFDRAELDFTPVLGEMEGGIFRLYVSWNGKWIYSEKETEERGLAVFLIKGNPPKVEKILRGNPFRYPD</sequence>
<dbReference type="AlphaFoldDB" id="A0A7C4AK00"/>
<gene>
    <name evidence="1" type="ORF">ENV75_05995</name>
</gene>
<protein>
    <recommendedName>
        <fullName evidence="2">Lipoprotein</fullName>
    </recommendedName>
</protein>
<accession>A0A7C4AK00</accession>
<evidence type="ECO:0000313" key="1">
    <source>
        <dbReference type="EMBL" id="HGG99976.1"/>
    </source>
</evidence>
<evidence type="ECO:0008006" key="2">
    <source>
        <dbReference type="Google" id="ProtNLM"/>
    </source>
</evidence>
<comment type="caution">
    <text evidence="1">The sequence shown here is derived from an EMBL/GenBank/DDBJ whole genome shotgun (WGS) entry which is preliminary data.</text>
</comment>
<name>A0A7C4AK00_9BACT</name>
<reference evidence="1" key="1">
    <citation type="journal article" date="2020" name="mSystems">
        <title>Genome- and Community-Level Interaction Insights into Carbon Utilization and Element Cycling Functions of Hydrothermarchaeota in Hydrothermal Sediment.</title>
        <authorList>
            <person name="Zhou Z."/>
            <person name="Liu Y."/>
            <person name="Xu W."/>
            <person name="Pan J."/>
            <person name="Luo Z.H."/>
            <person name="Li M."/>
        </authorList>
    </citation>
    <scope>NUCLEOTIDE SEQUENCE [LARGE SCALE GENOMIC DNA]</scope>
    <source>
        <strain evidence="1">SpSt-788</strain>
    </source>
</reference>